<evidence type="ECO:0000313" key="3">
    <source>
        <dbReference type="Proteomes" id="UP000095280"/>
    </source>
</evidence>
<evidence type="ECO:0000256" key="2">
    <source>
        <dbReference type="SAM" id="MobiDB-lite"/>
    </source>
</evidence>
<feature type="region of interest" description="Disordered" evidence="2">
    <location>
        <begin position="257"/>
        <end position="355"/>
    </location>
</feature>
<evidence type="ECO:0000313" key="4">
    <source>
        <dbReference type="WBParaSite" id="maker-unitig_28451-snap-gene-0.2-mRNA-1"/>
    </source>
</evidence>
<feature type="coiled-coil region" evidence="1">
    <location>
        <begin position="1"/>
        <end position="28"/>
    </location>
</feature>
<keyword evidence="1" id="KW-0175">Coiled coil</keyword>
<dbReference type="Proteomes" id="UP000095280">
    <property type="component" value="Unplaced"/>
</dbReference>
<feature type="region of interest" description="Disordered" evidence="2">
    <location>
        <begin position="120"/>
        <end position="244"/>
    </location>
</feature>
<protein>
    <submittedName>
        <fullName evidence="4">CCDC92 domain-containing protein</fullName>
    </submittedName>
</protein>
<name>A0A1I8FBQ7_9PLAT</name>
<proteinExistence type="predicted"/>
<evidence type="ECO:0000256" key="1">
    <source>
        <dbReference type="SAM" id="Coils"/>
    </source>
</evidence>
<organism evidence="3 4">
    <name type="scientific">Macrostomum lignano</name>
    <dbReference type="NCBI Taxonomy" id="282301"/>
    <lineage>
        <taxon>Eukaryota</taxon>
        <taxon>Metazoa</taxon>
        <taxon>Spiralia</taxon>
        <taxon>Lophotrochozoa</taxon>
        <taxon>Platyhelminthes</taxon>
        <taxon>Rhabditophora</taxon>
        <taxon>Macrostomorpha</taxon>
        <taxon>Macrostomida</taxon>
        <taxon>Macrostomidae</taxon>
        <taxon>Macrostomum</taxon>
    </lineage>
</organism>
<feature type="compositionally biased region" description="Low complexity" evidence="2">
    <location>
        <begin position="270"/>
        <end position="280"/>
    </location>
</feature>
<sequence>VVERQAEVKSLSEQLEQMRRQNLEMKNELCRAIQKRRLKENFAKSRFPSAQTSRLMQVIEEEREILDATRRENYQLRAKVELDGQDIQGLEGRLGELEAQLGELKAENAELARRLTEAADTIRSSVSGEERQPARRAGGRGRQPAAAPDGGGDEPPARGGRRAAAAPEEIRGGDRGGGGSGGHRGGRAAELPDDWLEADRQPGQRLTAAKSGDEFVLVCTPRQQAAASRSGGGGLSMRRYPEDQRISQRVSDFLARVPTVGQARRPKSGAAESAAAPVADEAPERLPPQSQQAPPQQPSEPQQQQQQQVANRPKLIDRLRTQVACSDATAAVEASVGGGGSGGAPASDNRAEQQRAVILQGLEALDSFRSASTARTALRRPSARPSSRQSGVPRLNLDFATRDGAEQQQSGADSVRDFLESRELTASARALRRSADRQKRTEFST</sequence>
<feature type="compositionally biased region" description="Low complexity" evidence="2">
    <location>
        <begin position="287"/>
        <end position="308"/>
    </location>
</feature>
<dbReference type="AlphaFoldDB" id="A0A1I8FBQ7"/>
<keyword evidence="3" id="KW-1185">Reference proteome</keyword>
<dbReference type="WBParaSite" id="maker-unitig_28451-snap-gene-0.2-mRNA-1">
    <property type="protein sequence ID" value="maker-unitig_28451-snap-gene-0.2-mRNA-1"/>
    <property type="gene ID" value="maker-unitig_28451-snap-gene-0.2"/>
</dbReference>
<feature type="region of interest" description="Disordered" evidence="2">
    <location>
        <begin position="372"/>
        <end position="396"/>
    </location>
</feature>
<reference evidence="4" key="1">
    <citation type="submission" date="2016-11" db="UniProtKB">
        <authorList>
            <consortium name="WormBaseParasite"/>
        </authorList>
    </citation>
    <scope>IDENTIFICATION</scope>
</reference>
<accession>A0A1I8FBQ7</accession>